<dbReference type="Proteomes" id="UP001595764">
    <property type="component" value="Unassembled WGS sequence"/>
</dbReference>
<dbReference type="SUPFAM" id="SSF55136">
    <property type="entry name" value="Probable bacterial effector-binding domain"/>
    <property type="match status" value="1"/>
</dbReference>
<evidence type="ECO:0000259" key="2">
    <source>
        <dbReference type="Pfam" id="PF06445"/>
    </source>
</evidence>
<evidence type="ECO:0000313" key="4">
    <source>
        <dbReference type="Proteomes" id="UP001595764"/>
    </source>
</evidence>
<evidence type="ECO:0000313" key="3">
    <source>
        <dbReference type="EMBL" id="MFC3509311.1"/>
    </source>
</evidence>
<dbReference type="InterPro" id="IPR029442">
    <property type="entry name" value="GyrI-like"/>
</dbReference>
<dbReference type="EMBL" id="JBHRWI010000004">
    <property type="protein sequence ID" value="MFC3509311.1"/>
    <property type="molecule type" value="Genomic_DNA"/>
</dbReference>
<comment type="caution">
    <text evidence="3">The sequence shown here is derived from an EMBL/GenBank/DDBJ whole genome shotgun (WGS) entry which is preliminary data.</text>
</comment>
<proteinExistence type="predicted"/>
<dbReference type="RefSeq" id="WP_377869524.1">
    <property type="nucleotide sequence ID" value="NZ_JBHMAY010000012.1"/>
</dbReference>
<feature type="domain" description="GyrI-like small molecule binding" evidence="2">
    <location>
        <begin position="195"/>
        <end position="377"/>
    </location>
</feature>
<dbReference type="InterPro" id="IPR005149">
    <property type="entry name" value="Tscrpt_reg_PadR_N"/>
</dbReference>
<gene>
    <name evidence="3" type="ORF">ACFORO_03980</name>
</gene>
<dbReference type="Pfam" id="PF06445">
    <property type="entry name" value="GyrI-like"/>
    <property type="match status" value="1"/>
</dbReference>
<dbReference type="PANTHER" id="PTHR43252">
    <property type="entry name" value="TRANSCRIPTIONAL REGULATOR YQJI"/>
    <property type="match status" value="1"/>
</dbReference>
<dbReference type="InterPro" id="IPR036390">
    <property type="entry name" value="WH_DNA-bd_sf"/>
</dbReference>
<accession>A0ABV7Q7R3</accession>
<dbReference type="Pfam" id="PF03551">
    <property type="entry name" value="PadR"/>
    <property type="match status" value="1"/>
</dbReference>
<keyword evidence="4" id="KW-1185">Reference proteome</keyword>
<dbReference type="InterPro" id="IPR011256">
    <property type="entry name" value="Reg_factor_effector_dom_sf"/>
</dbReference>
<name>A0ABV7Q7R3_9PSEU</name>
<dbReference type="PANTHER" id="PTHR43252:SF7">
    <property type="entry name" value="TRANSCRIPTIONAL REGULATOR YQJI"/>
    <property type="match status" value="1"/>
</dbReference>
<evidence type="ECO:0000259" key="1">
    <source>
        <dbReference type="Pfam" id="PF03551"/>
    </source>
</evidence>
<feature type="domain" description="Transcription regulator PadR N-terminal" evidence="1">
    <location>
        <begin position="11"/>
        <end position="81"/>
    </location>
</feature>
<dbReference type="Gene3D" id="1.10.10.10">
    <property type="entry name" value="Winged helix-like DNA-binding domain superfamily/Winged helix DNA-binding domain"/>
    <property type="match status" value="1"/>
</dbReference>
<dbReference type="Gene3D" id="3.20.80.10">
    <property type="entry name" value="Regulatory factor, effector binding domain"/>
    <property type="match status" value="1"/>
</dbReference>
<sequence>MAALTDAELTILGLLVEQPRHGYALERVVEERGIRTWTALGFSSIYYVLDKLAKRGLIEATGAPRSGKSRATIQATQAGVELCAEATREALTALTPIHARVLVAMANSPGLPDAEVHAGLTARLAALREQLAEVRATRASQEPLPDAAAAIFDYSEAMLTADLTWTENVLSKETTVDKYDVKKAHRALYSPPSKDFTVVDVPALQYLAADGHGDPNTAQEYTNAVEALHGIAYSVKFASKKTLGRDFVVGPLEGLWRADDPSVFLARDKEKWDWTMLISQPDWVTGEMVQEAAESVAKKKDNPALAGVQLRTLTEGTSVQILHLGSYDDETPTLNRLHHEYLPEHGLTFNGDHHEIYLSDPRRTAPDKLKTVLRQPVKPLGTRSAAAESAHSFG</sequence>
<reference evidence="4" key="1">
    <citation type="journal article" date="2019" name="Int. J. Syst. Evol. Microbiol.">
        <title>The Global Catalogue of Microorganisms (GCM) 10K type strain sequencing project: providing services to taxonomists for standard genome sequencing and annotation.</title>
        <authorList>
            <consortium name="The Broad Institute Genomics Platform"/>
            <consortium name="The Broad Institute Genome Sequencing Center for Infectious Disease"/>
            <person name="Wu L."/>
            <person name="Ma J."/>
        </authorList>
    </citation>
    <scope>NUCLEOTIDE SEQUENCE [LARGE SCALE GENOMIC DNA]</scope>
    <source>
        <strain evidence="4">CGMCC 4.7682</strain>
    </source>
</reference>
<organism evidence="3 4">
    <name type="scientific">Amycolatopsis halotolerans</name>
    <dbReference type="NCBI Taxonomy" id="330083"/>
    <lineage>
        <taxon>Bacteria</taxon>
        <taxon>Bacillati</taxon>
        <taxon>Actinomycetota</taxon>
        <taxon>Actinomycetes</taxon>
        <taxon>Pseudonocardiales</taxon>
        <taxon>Pseudonocardiaceae</taxon>
        <taxon>Amycolatopsis</taxon>
    </lineage>
</organism>
<dbReference type="SUPFAM" id="SSF46785">
    <property type="entry name" value="Winged helix' DNA-binding domain"/>
    <property type="match status" value="1"/>
</dbReference>
<protein>
    <submittedName>
        <fullName evidence="3">GyrI-like domain-containing protein</fullName>
    </submittedName>
</protein>
<dbReference type="InterPro" id="IPR036388">
    <property type="entry name" value="WH-like_DNA-bd_sf"/>
</dbReference>